<protein>
    <submittedName>
        <fullName evidence="1">Uncharacterized protein</fullName>
    </submittedName>
</protein>
<comment type="caution">
    <text evidence="1">The sequence shown here is derived from an EMBL/GenBank/DDBJ whole genome shotgun (WGS) entry which is preliminary data.</text>
</comment>
<evidence type="ECO:0000313" key="1">
    <source>
        <dbReference type="EMBL" id="KAG9240988.1"/>
    </source>
</evidence>
<dbReference type="Proteomes" id="UP000887226">
    <property type="component" value="Unassembled WGS sequence"/>
</dbReference>
<sequence>MALSCSLFISSACLLASSSNLLFSSSNLFMVSSLSSYLAAFSAVSLAPFSDSAFFLASSTSNLPAEALSSSSRCQRHIVPMTLLATSLSSGAQLDRYIQAVPKSMGAVRPQRQCTLSP</sequence>
<reference evidence="1" key="1">
    <citation type="journal article" date="2021" name="IMA Fungus">
        <title>Genomic characterization of three marine fungi, including Emericellopsis atlantica sp. nov. with signatures of a generalist lifestyle and marine biomass degradation.</title>
        <authorList>
            <person name="Hagestad O.C."/>
            <person name="Hou L."/>
            <person name="Andersen J.H."/>
            <person name="Hansen E.H."/>
            <person name="Altermark B."/>
            <person name="Li C."/>
            <person name="Kuhnert E."/>
            <person name="Cox R.J."/>
            <person name="Crous P.W."/>
            <person name="Spatafora J.W."/>
            <person name="Lail K."/>
            <person name="Amirebrahimi M."/>
            <person name="Lipzen A."/>
            <person name="Pangilinan J."/>
            <person name="Andreopoulos W."/>
            <person name="Hayes R.D."/>
            <person name="Ng V."/>
            <person name="Grigoriev I.V."/>
            <person name="Jackson S.A."/>
            <person name="Sutton T.D.S."/>
            <person name="Dobson A.D.W."/>
            <person name="Rama T."/>
        </authorList>
    </citation>
    <scope>NUCLEOTIDE SEQUENCE</scope>
    <source>
        <strain evidence="1">TRa3180A</strain>
    </source>
</reference>
<dbReference type="AlphaFoldDB" id="A0A9P8CBI0"/>
<organism evidence="1 2">
    <name type="scientific">Calycina marina</name>
    <dbReference type="NCBI Taxonomy" id="1763456"/>
    <lineage>
        <taxon>Eukaryota</taxon>
        <taxon>Fungi</taxon>
        <taxon>Dikarya</taxon>
        <taxon>Ascomycota</taxon>
        <taxon>Pezizomycotina</taxon>
        <taxon>Leotiomycetes</taxon>
        <taxon>Helotiales</taxon>
        <taxon>Pezizellaceae</taxon>
        <taxon>Calycina</taxon>
    </lineage>
</organism>
<evidence type="ECO:0000313" key="2">
    <source>
        <dbReference type="Proteomes" id="UP000887226"/>
    </source>
</evidence>
<dbReference type="EMBL" id="MU254295">
    <property type="protein sequence ID" value="KAG9240988.1"/>
    <property type="molecule type" value="Genomic_DNA"/>
</dbReference>
<accession>A0A9P8CBI0</accession>
<gene>
    <name evidence="1" type="ORF">BJ878DRAFT_523032</name>
</gene>
<name>A0A9P8CBI0_9HELO</name>
<proteinExistence type="predicted"/>
<keyword evidence="2" id="KW-1185">Reference proteome</keyword>